<dbReference type="Gene3D" id="3.10.129.10">
    <property type="entry name" value="Hotdog Thioesterase"/>
    <property type="match status" value="1"/>
</dbReference>
<dbReference type="Proteomes" id="UP001221411">
    <property type="component" value="Unassembled WGS sequence"/>
</dbReference>
<dbReference type="InterPro" id="IPR050563">
    <property type="entry name" value="4-hydroxybenzoyl-CoA_TE"/>
</dbReference>
<organism evidence="3 4">
    <name type="scientific">Polyangium mundeleinium</name>
    <dbReference type="NCBI Taxonomy" id="2995306"/>
    <lineage>
        <taxon>Bacteria</taxon>
        <taxon>Pseudomonadati</taxon>
        <taxon>Myxococcota</taxon>
        <taxon>Polyangia</taxon>
        <taxon>Polyangiales</taxon>
        <taxon>Polyangiaceae</taxon>
        <taxon>Polyangium</taxon>
    </lineage>
</organism>
<evidence type="ECO:0000313" key="4">
    <source>
        <dbReference type="Proteomes" id="UP001221411"/>
    </source>
</evidence>
<sequence>MSETASRDGYPHFLVIPTRWMDNDIYGHVNNVVYYSYFDTVINRWLISEGGLDIERGDVIGVAAESHCRYLRGVSFPTDIDAGLRVGKLGRSSVRYEIGLFPRGEALVAAEGYFVHVFVDRVNRKPTPIPARIRAALERIVVPPSAVG</sequence>
<dbReference type="PANTHER" id="PTHR31793:SF27">
    <property type="entry name" value="NOVEL THIOESTERASE SUPERFAMILY DOMAIN AND SAPOSIN A-TYPE DOMAIN CONTAINING PROTEIN (0610012H03RIK)"/>
    <property type="match status" value="1"/>
</dbReference>
<dbReference type="EMBL" id="JAQNDO010000001">
    <property type="protein sequence ID" value="MDC0744386.1"/>
    <property type="molecule type" value="Genomic_DNA"/>
</dbReference>
<evidence type="ECO:0000256" key="2">
    <source>
        <dbReference type="ARBA" id="ARBA00022801"/>
    </source>
</evidence>
<dbReference type="Pfam" id="PF13279">
    <property type="entry name" value="4HBT_2"/>
    <property type="match status" value="1"/>
</dbReference>
<evidence type="ECO:0000313" key="3">
    <source>
        <dbReference type="EMBL" id="MDC0744386.1"/>
    </source>
</evidence>
<keyword evidence="4" id="KW-1185">Reference proteome</keyword>
<comment type="similarity">
    <text evidence="1">Belongs to the 4-hydroxybenzoyl-CoA thioesterase family.</text>
</comment>
<proteinExistence type="inferred from homology"/>
<dbReference type="InterPro" id="IPR029069">
    <property type="entry name" value="HotDog_dom_sf"/>
</dbReference>
<comment type="caution">
    <text evidence="3">The sequence shown here is derived from an EMBL/GenBank/DDBJ whole genome shotgun (WGS) entry which is preliminary data.</text>
</comment>
<accession>A0ABT5EUG0</accession>
<protein>
    <submittedName>
        <fullName evidence="3">Thioesterase family protein</fullName>
    </submittedName>
</protein>
<dbReference type="PANTHER" id="PTHR31793">
    <property type="entry name" value="4-HYDROXYBENZOYL-COA THIOESTERASE FAMILY MEMBER"/>
    <property type="match status" value="1"/>
</dbReference>
<dbReference type="SUPFAM" id="SSF54637">
    <property type="entry name" value="Thioesterase/thiol ester dehydrase-isomerase"/>
    <property type="match status" value="1"/>
</dbReference>
<evidence type="ECO:0000256" key="1">
    <source>
        <dbReference type="ARBA" id="ARBA00005953"/>
    </source>
</evidence>
<name>A0ABT5EUG0_9BACT</name>
<dbReference type="RefSeq" id="WP_271920842.1">
    <property type="nucleotide sequence ID" value="NZ_JAQNDO010000001.1"/>
</dbReference>
<keyword evidence="2" id="KW-0378">Hydrolase</keyword>
<dbReference type="CDD" id="cd00586">
    <property type="entry name" value="4HBT"/>
    <property type="match status" value="1"/>
</dbReference>
<gene>
    <name evidence="3" type="ORF">POL67_23850</name>
</gene>
<reference evidence="3 4" key="1">
    <citation type="submission" date="2022-11" db="EMBL/GenBank/DDBJ databases">
        <title>Minimal conservation of predation-associated metabolite biosynthetic gene clusters underscores biosynthetic potential of Myxococcota including descriptions for ten novel species: Archangium lansinium sp. nov., Myxococcus landrumus sp. nov., Nannocystis bai.</title>
        <authorList>
            <person name="Ahearne A."/>
            <person name="Stevens C."/>
            <person name="Dowd S."/>
        </authorList>
    </citation>
    <scope>NUCLEOTIDE SEQUENCE [LARGE SCALE GENOMIC DNA]</scope>
    <source>
        <strain evidence="3 4">RJM3</strain>
    </source>
</reference>